<feature type="compositionally biased region" description="Basic and acidic residues" evidence="1">
    <location>
        <begin position="64"/>
        <end position="113"/>
    </location>
</feature>
<feature type="compositionally biased region" description="Polar residues" evidence="1">
    <location>
        <begin position="7"/>
        <end position="41"/>
    </location>
</feature>
<sequence length="253" mass="28176">MKADSTFPPSAQSYDGASSGFQTGSCMDSSAPTGHSYSTLIAGSAPGSNRCPGCSVCSSYGNGRRSEASMKFSSDGRRHSTDLRGKERERRSSGADTTRRSRYSDRRNSTDTNRRHRHHPHHHHHHHKHRHHHAQSKDTATSENPKHAEAQPQRKTQQSLFHPQQARPSAAPDDDDDDDEPSGCFGQPPKQQMGSREANDEQAAGCIGRRAAADGSREAKKSKRRWRRKRRLRCGRREVRNGGTVLGQFPLCF</sequence>
<protein>
    <submittedName>
        <fullName evidence="2">Uncharacterized protein</fullName>
    </submittedName>
</protein>
<reference evidence="2 3" key="1">
    <citation type="submission" date="2017-06" db="EMBL/GenBank/DDBJ databases">
        <title>Ant-infecting Ophiocordyceps genomes reveal a high diversity of potential behavioral manipulation genes and a possible major role for enterotoxins.</title>
        <authorList>
            <person name="De Bekker C."/>
            <person name="Evans H.C."/>
            <person name="Brachmann A."/>
            <person name="Hughes D.P."/>
        </authorList>
    </citation>
    <scope>NUCLEOTIDE SEQUENCE [LARGE SCALE GENOMIC DNA]</scope>
    <source>
        <strain evidence="2 3">Map16</strain>
    </source>
</reference>
<feature type="compositionally biased region" description="Basic residues" evidence="1">
    <location>
        <begin position="114"/>
        <end position="134"/>
    </location>
</feature>
<feature type="compositionally biased region" description="Basic residues" evidence="1">
    <location>
        <begin position="220"/>
        <end position="229"/>
    </location>
</feature>
<dbReference type="AlphaFoldDB" id="A0A2C5ZDF1"/>
<proteinExistence type="predicted"/>
<accession>A0A2C5ZDF1</accession>
<evidence type="ECO:0000313" key="2">
    <source>
        <dbReference type="EMBL" id="PHH77454.1"/>
    </source>
</evidence>
<name>A0A2C5ZDF1_9HYPO</name>
<feature type="compositionally biased region" description="Polar residues" evidence="1">
    <location>
        <begin position="153"/>
        <end position="162"/>
    </location>
</feature>
<evidence type="ECO:0000256" key="1">
    <source>
        <dbReference type="SAM" id="MobiDB-lite"/>
    </source>
</evidence>
<comment type="caution">
    <text evidence="2">The sequence shown here is derived from an EMBL/GenBank/DDBJ whole genome shotgun (WGS) entry which is preliminary data.</text>
</comment>
<evidence type="ECO:0000313" key="3">
    <source>
        <dbReference type="Proteomes" id="UP000226431"/>
    </source>
</evidence>
<dbReference type="Proteomes" id="UP000226431">
    <property type="component" value="Unassembled WGS sequence"/>
</dbReference>
<gene>
    <name evidence="2" type="ORF">CDD80_573</name>
</gene>
<dbReference type="EMBL" id="NJES01000118">
    <property type="protein sequence ID" value="PHH77454.1"/>
    <property type="molecule type" value="Genomic_DNA"/>
</dbReference>
<keyword evidence="3" id="KW-1185">Reference proteome</keyword>
<organism evidence="2 3">
    <name type="scientific">Ophiocordyceps camponoti-rufipedis</name>
    <dbReference type="NCBI Taxonomy" id="2004952"/>
    <lineage>
        <taxon>Eukaryota</taxon>
        <taxon>Fungi</taxon>
        <taxon>Dikarya</taxon>
        <taxon>Ascomycota</taxon>
        <taxon>Pezizomycotina</taxon>
        <taxon>Sordariomycetes</taxon>
        <taxon>Hypocreomycetidae</taxon>
        <taxon>Hypocreales</taxon>
        <taxon>Ophiocordycipitaceae</taxon>
        <taxon>Ophiocordyceps</taxon>
    </lineage>
</organism>
<feature type="region of interest" description="Disordered" evidence="1">
    <location>
        <begin position="1"/>
        <end position="229"/>
    </location>
</feature>
<feature type="compositionally biased region" description="Acidic residues" evidence="1">
    <location>
        <begin position="172"/>
        <end position="181"/>
    </location>
</feature>